<feature type="active site" description="Proton donor; for catalytic activity" evidence="14">
    <location>
        <position position="97"/>
    </location>
</feature>
<feature type="region of interest" description="Disordered" evidence="19">
    <location>
        <begin position="218"/>
        <end position="237"/>
    </location>
</feature>
<dbReference type="GO" id="GO:0008295">
    <property type="term" value="P:spermidine biosynthetic process"/>
    <property type="evidence" value="ECO:0007669"/>
    <property type="project" value="UniProtKB-KW"/>
</dbReference>
<evidence type="ECO:0000256" key="3">
    <source>
        <dbReference type="ARBA" id="ARBA00008466"/>
    </source>
</evidence>
<keyword evidence="5" id="KW-0949">S-adenosyl-L-methionine</keyword>
<evidence type="ECO:0000256" key="17">
    <source>
        <dbReference type="PIRSR" id="PIRSR001355-4"/>
    </source>
</evidence>
<evidence type="ECO:0000313" key="20">
    <source>
        <dbReference type="EMBL" id="KZS98701.1"/>
    </source>
</evidence>
<evidence type="ECO:0000256" key="8">
    <source>
        <dbReference type="ARBA" id="ARBA00023066"/>
    </source>
</evidence>
<evidence type="ECO:0000256" key="10">
    <source>
        <dbReference type="ARBA" id="ARBA00023145"/>
    </source>
</evidence>
<dbReference type="InterPro" id="IPR016067">
    <property type="entry name" value="S-AdoMet_deCO2ase_core"/>
</dbReference>
<keyword evidence="6" id="KW-0210">Decarboxylase</keyword>
<dbReference type="GO" id="GO:0006597">
    <property type="term" value="P:spermine biosynthetic process"/>
    <property type="evidence" value="ECO:0007669"/>
    <property type="project" value="InterPro"/>
</dbReference>
<feature type="binding site" evidence="15">
    <location>
        <position position="261"/>
    </location>
    <ligand>
        <name>substrate</name>
    </ligand>
</feature>
<feature type="modified residue" description="Pyruvic acid (Ser); by autocatalysis" evidence="16">
    <location>
        <position position="83"/>
    </location>
</feature>
<keyword evidence="21" id="KW-1185">Reference proteome</keyword>
<keyword evidence="8" id="KW-0745">Spermidine biosynthesis</keyword>
<dbReference type="GO" id="GO:0004014">
    <property type="term" value="F:adenosylmethionine decarboxylase activity"/>
    <property type="evidence" value="ECO:0007669"/>
    <property type="project" value="UniProtKB-EC"/>
</dbReference>
<evidence type="ECO:0000256" key="7">
    <source>
        <dbReference type="ARBA" id="ARBA00022813"/>
    </source>
</evidence>
<evidence type="ECO:0000256" key="1">
    <source>
        <dbReference type="ARBA" id="ARBA00001928"/>
    </source>
</evidence>
<dbReference type="InterPro" id="IPR018166">
    <property type="entry name" value="S-AdoMet_deCO2ase_CS"/>
</dbReference>
<organism evidence="20 21">
    <name type="scientific">Sistotremastrum niveocremeum HHB9708</name>
    <dbReference type="NCBI Taxonomy" id="1314777"/>
    <lineage>
        <taxon>Eukaryota</taxon>
        <taxon>Fungi</taxon>
        <taxon>Dikarya</taxon>
        <taxon>Basidiomycota</taxon>
        <taxon>Agaricomycotina</taxon>
        <taxon>Agaricomycetes</taxon>
        <taxon>Sistotremastrales</taxon>
        <taxon>Sistotremastraceae</taxon>
        <taxon>Sertulicium</taxon>
        <taxon>Sertulicium niveocremeum</taxon>
    </lineage>
</organism>
<feature type="chain" id="PRO_5042322816" description="S-adenosylmethionine decarboxylase beta chain" evidence="18">
    <location>
        <begin position="1"/>
        <end position="82"/>
    </location>
</feature>
<feature type="binding site" evidence="15">
    <location>
        <position position="82"/>
    </location>
    <ligand>
        <name>substrate</name>
    </ligand>
</feature>
<comment type="pathway">
    <text evidence="2">Amine and polyamine biosynthesis; S-adenosylmethioninamine biosynthesis; S-adenosylmethioninamine from S-adenosyl-L-methionine: step 1/1.</text>
</comment>
<evidence type="ECO:0000256" key="4">
    <source>
        <dbReference type="ARBA" id="ARBA00012357"/>
    </source>
</evidence>
<dbReference type="PROSITE" id="PS01336">
    <property type="entry name" value="ADOMETDC"/>
    <property type="match status" value="1"/>
</dbReference>
<keyword evidence="13" id="KW-0670">Pyruvate</keyword>
<dbReference type="PIRSF" id="PIRSF001355">
    <property type="entry name" value="S-AdenosylMet_decarboxylase"/>
    <property type="match status" value="1"/>
</dbReference>
<dbReference type="PANTHER" id="PTHR11570:SF0">
    <property type="entry name" value="S-ADENOSYLMETHIONINE DECARBOXYLASE PROENZYME"/>
    <property type="match status" value="1"/>
</dbReference>
<keyword evidence="12" id="KW-0704">Schiff base</keyword>
<comment type="cofactor">
    <cofactor evidence="1">
        <name>pyruvate</name>
        <dbReference type="ChEBI" id="CHEBI:15361"/>
    </cofactor>
</comment>
<dbReference type="AlphaFoldDB" id="A0A165AAH5"/>
<feature type="binding site" evidence="15">
    <location>
        <position position="16"/>
    </location>
    <ligand>
        <name>substrate</name>
    </ligand>
</feature>
<comment type="similarity">
    <text evidence="3">Belongs to the eukaryotic AdoMetDC family.</text>
</comment>
<feature type="active site" description="Proton acceptor; for processing activity" evidence="14">
    <location>
        <position position="300"/>
    </location>
</feature>
<feature type="active site" description="Schiff-base intermediate with substrate; via pyruvic acid" evidence="14">
    <location>
        <position position="83"/>
    </location>
</feature>
<feature type="active site" description="Proton acceptor; for processing activity" evidence="14">
    <location>
        <position position="267"/>
    </location>
</feature>
<proteinExistence type="inferred from homology"/>
<name>A0A165AAH5_9AGAM</name>
<dbReference type="STRING" id="1314777.A0A165AAH5"/>
<protein>
    <recommendedName>
        <fullName evidence="4">adenosylmethionine decarboxylase</fullName>
        <ecNumber evidence="4">4.1.1.50</ecNumber>
    </recommendedName>
</protein>
<accession>A0A165AAH5</accession>
<evidence type="ECO:0000256" key="18">
    <source>
        <dbReference type="PIRSR" id="PIRSR001355-5"/>
    </source>
</evidence>
<evidence type="ECO:0000256" key="2">
    <source>
        <dbReference type="ARBA" id="ARBA00004911"/>
    </source>
</evidence>
<dbReference type="Proteomes" id="UP000076722">
    <property type="component" value="Unassembled WGS sequence"/>
</dbReference>
<gene>
    <name evidence="20" type="ORF">SISNIDRAFT_157295</name>
</gene>
<dbReference type="EMBL" id="KV419395">
    <property type="protein sequence ID" value="KZS98701.1"/>
    <property type="molecule type" value="Genomic_DNA"/>
</dbReference>
<keyword evidence="9" id="KW-0620">Polyamine biosynthesis</keyword>
<evidence type="ECO:0000256" key="12">
    <source>
        <dbReference type="ARBA" id="ARBA00023270"/>
    </source>
</evidence>
<evidence type="ECO:0000256" key="16">
    <source>
        <dbReference type="PIRSR" id="PIRSR001355-3"/>
    </source>
</evidence>
<dbReference type="InterPro" id="IPR048283">
    <property type="entry name" value="AdoMetDC-like"/>
</dbReference>
<feature type="site" description="Cleavage (non-hydrolytic); by autolysis" evidence="17">
    <location>
        <begin position="82"/>
        <end position="83"/>
    </location>
</feature>
<evidence type="ECO:0000313" key="21">
    <source>
        <dbReference type="Proteomes" id="UP000076722"/>
    </source>
</evidence>
<evidence type="ECO:0000256" key="19">
    <source>
        <dbReference type="SAM" id="MobiDB-lite"/>
    </source>
</evidence>
<dbReference type="UniPathway" id="UPA00331">
    <property type="reaction ID" value="UER00451"/>
</dbReference>
<dbReference type="OrthoDB" id="1068353at2759"/>
<dbReference type="SUPFAM" id="SSF56276">
    <property type="entry name" value="S-adenosylmethionine decarboxylase"/>
    <property type="match status" value="1"/>
</dbReference>
<dbReference type="GO" id="GO:0005829">
    <property type="term" value="C:cytosol"/>
    <property type="evidence" value="ECO:0007669"/>
    <property type="project" value="TreeGrafter"/>
</dbReference>
<evidence type="ECO:0000256" key="11">
    <source>
        <dbReference type="ARBA" id="ARBA00023239"/>
    </source>
</evidence>
<dbReference type="Pfam" id="PF01536">
    <property type="entry name" value="SAM_decarbox"/>
    <property type="match status" value="1"/>
</dbReference>
<reference evidence="20 21" key="1">
    <citation type="journal article" date="2016" name="Mol. Biol. Evol.">
        <title>Comparative Genomics of Early-Diverging Mushroom-Forming Fungi Provides Insights into the Origins of Lignocellulose Decay Capabilities.</title>
        <authorList>
            <person name="Nagy L.G."/>
            <person name="Riley R."/>
            <person name="Tritt A."/>
            <person name="Adam C."/>
            <person name="Daum C."/>
            <person name="Floudas D."/>
            <person name="Sun H."/>
            <person name="Yadav J.S."/>
            <person name="Pangilinan J."/>
            <person name="Larsson K.H."/>
            <person name="Matsuura K."/>
            <person name="Barry K."/>
            <person name="Labutti K."/>
            <person name="Kuo R."/>
            <person name="Ohm R.A."/>
            <person name="Bhattacharya S.S."/>
            <person name="Shirouzu T."/>
            <person name="Yoshinaga Y."/>
            <person name="Martin F.M."/>
            <person name="Grigoriev I.V."/>
            <person name="Hibbett D.S."/>
        </authorList>
    </citation>
    <scope>NUCLEOTIDE SEQUENCE [LARGE SCALE GENOMIC DNA]</scope>
    <source>
        <strain evidence="20 21">HHB9708</strain>
    </source>
</reference>
<feature type="chain" id="PRO_5042322815" description="S-adenosylmethionine decarboxylase alpha chain" evidence="18">
    <location>
        <begin position="83"/>
        <end position="423"/>
    </location>
</feature>
<evidence type="ECO:0000256" key="13">
    <source>
        <dbReference type="ARBA" id="ARBA00023317"/>
    </source>
</evidence>
<evidence type="ECO:0000256" key="15">
    <source>
        <dbReference type="PIRSR" id="PIRSR001355-2"/>
    </source>
</evidence>
<keyword evidence="7 17" id="KW-0068">Autocatalytic cleavage</keyword>
<keyword evidence="11" id="KW-0456">Lyase</keyword>
<dbReference type="InterPro" id="IPR001985">
    <property type="entry name" value="S-AdoMet_decarboxylase_euk"/>
</dbReference>
<keyword evidence="10" id="KW-0865">Zymogen</keyword>
<dbReference type="Gene3D" id="3.60.90.10">
    <property type="entry name" value="S-adenosylmethionine decarboxylase"/>
    <property type="match status" value="1"/>
</dbReference>
<evidence type="ECO:0000256" key="14">
    <source>
        <dbReference type="PIRSR" id="PIRSR001355-1"/>
    </source>
</evidence>
<dbReference type="PANTHER" id="PTHR11570">
    <property type="entry name" value="S-ADENOSYLMETHIONINE DECARBOXYLASE"/>
    <property type="match status" value="1"/>
</dbReference>
<evidence type="ECO:0000256" key="5">
    <source>
        <dbReference type="ARBA" id="ARBA00022691"/>
    </source>
</evidence>
<evidence type="ECO:0000256" key="6">
    <source>
        <dbReference type="ARBA" id="ARBA00022793"/>
    </source>
</evidence>
<dbReference type="EC" id="4.1.1.50" evidence="4"/>
<evidence type="ECO:0000256" key="9">
    <source>
        <dbReference type="ARBA" id="ARBA00023115"/>
    </source>
</evidence>
<feature type="binding site" evidence="15">
    <location>
        <position position="304"/>
    </location>
    <ligand>
        <name>substrate</name>
    </ligand>
</feature>
<sequence>MTQDILDTTTTSASPFEGPEKLLEIWFASSADEVKPSPDYEGTDFGLRAVPRAVWEEMLDIVKCKVLSYVRGSEIDAYLLSESSFFVWPHKLILKTCGTTLNLLGLPRILHVASLHAGLRKVYRCFYSRKSFMFPERQLGPHRDWKFEVDFLDRIFKHKYQGGAYTVGKVNGDHWLLYITCLDEDASPEEEKPLFPLPTQDYTIEILMTNLSPAGREPFTFPSASGEKEPSPSDHAQQLSTTLGISSLFPPHLTTLDAYSFDPCGYSANALLKWTEPALEDGNSDVGGEPRSGEGYYTIHVTPEEGYSYASFECNVPLSTRQTAGEGVSGAHIPDLETLIRRVVRIFEPGTLSVTLFMSSSDYQDAGGNTEVELAQQAFKSALDASKLVNGCPGKSSKGYRRTNKINYEFSGYDLAFASFEKR</sequence>